<dbReference type="Gene3D" id="3.40.630.30">
    <property type="match status" value="1"/>
</dbReference>
<dbReference type="InterPro" id="IPR000182">
    <property type="entry name" value="GNAT_dom"/>
</dbReference>
<organism evidence="2 3">
    <name type="scientific">Alloalcanivorax gelatiniphagus</name>
    <dbReference type="NCBI Taxonomy" id="1194167"/>
    <lineage>
        <taxon>Bacteria</taxon>
        <taxon>Pseudomonadati</taxon>
        <taxon>Pseudomonadota</taxon>
        <taxon>Gammaproteobacteria</taxon>
        <taxon>Oceanospirillales</taxon>
        <taxon>Alcanivoracaceae</taxon>
        <taxon>Alloalcanivorax</taxon>
    </lineage>
</organism>
<keyword evidence="3" id="KW-1185">Reference proteome</keyword>
<evidence type="ECO:0000313" key="2">
    <source>
        <dbReference type="EMBL" id="TMW11939.1"/>
    </source>
</evidence>
<dbReference type="Pfam" id="PF13302">
    <property type="entry name" value="Acetyltransf_3"/>
    <property type="match status" value="1"/>
</dbReference>
<accession>A0ABY2XKI1</accession>
<comment type="caution">
    <text evidence="2">The sequence shown here is derived from an EMBL/GenBank/DDBJ whole genome shotgun (WGS) entry which is preliminary data.</text>
</comment>
<evidence type="ECO:0000259" key="1">
    <source>
        <dbReference type="PROSITE" id="PS51186"/>
    </source>
</evidence>
<dbReference type="InterPro" id="IPR051531">
    <property type="entry name" value="N-acetyltransferase"/>
</dbReference>
<dbReference type="RefSeq" id="WP_138773084.1">
    <property type="nucleotide sequence ID" value="NZ_JBHSSX010000003.1"/>
</dbReference>
<sequence>MSQIIQPVTPRLHLRQWAERDLSAFAGMCADPEVMRFFPGTLERSESDLMARTCEQLIAERGWGIWAVELLESGALIGIAGLHIPRHDLPFSPCVEVLWRLARPYWGNGYATEAAEASLQVGFEQLELEEIVSFAVLENRRSRAVMERIGMTDTGRDFDHPALPETSLLRRHCLYSLSRRDWSKNCERLD</sequence>
<reference evidence="2 3" key="1">
    <citation type="submission" date="2019-05" db="EMBL/GenBank/DDBJ databases">
        <title>Genome of Alcanivorax gelatiniphagus, an oil degrading marine bacteria.</title>
        <authorList>
            <person name="Kwon K.K."/>
        </authorList>
    </citation>
    <scope>NUCLEOTIDE SEQUENCE [LARGE SCALE GENOMIC DNA]</scope>
    <source>
        <strain evidence="2 3">MEBiC 08158</strain>
    </source>
</reference>
<dbReference type="EMBL" id="VCQT01000038">
    <property type="protein sequence ID" value="TMW11939.1"/>
    <property type="molecule type" value="Genomic_DNA"/>
</dbReference>
<gene>
    <name evidence="2" type="ORF">FGS76_13005</name>
</gene>
<dbReference type="InterPro" id="IPR016181">
    <property type="entry name" value="Acyl_CoA_acyltransferase"/>
</dbReference>
<proteinExistence type="predicted"/>
<dbReference type="SUPFAM" id="SSF55729">
    <property type="entry name" value="Acyl-CoA N-acyltransferases (Nat)"/>
    <property type="match status" value="1"/>
</dbReference>
<name>A0ABY2XKI1_9GAMM</name>
<evidence type="ECO:0000313" key="3">
    <source>
        <dbReference type="Proteomes" id="UP000739180"/>
    </source>
</evidence>
<dbReference type="PANTHER" id="PTHR43792">
    <property type="entry name" value="GNAT FAMILY, PUTATIVE (AFU_ORTHOLOGUE AFUA_3G00765)-RELATED-RELATED"/>
    <property type="match status" value="1"/>
</dbReference>
<dbReference type="PROSITE" id="PS51186">
    <property type="entry name" value="GNAT"/>
    <property type="match status" value="1"/>
</dbReference>
<dbReference type="PANTHER" id="PTHR43792:SF1">
    <property type="entry name" value="N-ACETYLTRANSFERASE DOMAIN-CONTAINING PROTEIN"/>
    <property type="match status" value="1"/>
</dbReference>
<dbReference type="Proteomes" id="UP000739180">
    <property type="component" value="Unassembled WGS sequence"/>
</dbReference>
<feature type="domain" description="N-acetyltransferase" evidence="1">
    <location>
        <begin position="12"/>
        <end position="170"/>
    </location>
</feature>
<protein>
    <submittedName>
        <fullName evidence="2">GNAT family N-acetyltransferase</fullName>
    </submittedName>
</protein>